<evidence type="ECO:0000256" key="1">
    <source>
        <dbReference type="SAM" id="Coils"/>
    </source>
</evidence>
<dbReference type="Gene3D" id="1.10.260.40">
    <property type="entry name" value="lambda repressor-like DNA-binding domains"/>
    <property type="match status" value="1"/>
</dbReference>
<keyword evidence="1" id="KW-0175">Coiled coil</keyword>
<proteinExistence type="predicted"/>
<feature type="non-terminal residue" evidence="2">
    <location>
        <position position="509"/>
    </location>
</feature>
<dbReference type="OrthoDB" id="2443436at2759"/>
<dbReference type="Gene3D" id="1.20.120.20">
    <property type="entry name" value="Apolipoprotein"/>
    <property type="match status" value="1"/>
</dbReference>
<feature type="non-terminal residue" evidence="2">
    <location>
        <position position="1"/>
    </location>
</feature>
<dbReference type="InterPro" id="IPR010982">
    <property type="entry name" value="Lambda_DNA-bd_dom_sf"/>
</dbReference>
<comment type="caution">
    <text evidence="2">The sequence shown here is derived from an EMBL/GenBank/DDBJ whole genome shotgun (WGS) entry which is preliminary data.</text>
</comment>
<dbReference type="GO" id="GO:0003677">
    <property type="term" value="F:DNA binding"/>
    <property type="evidence" value="ECO:0007669"/>
    <property type="project" value="InterPro"/>
</dbReference>
<dbReference type="SUPFAM" id="SSF47413">
    <property type="entry name" value="lambda repressor-like DNA-binding domains"/>
    <property type="match status" value="1"/>
</dbReference>
<organism evidence="2 3">
    <name type="scientific">Ambispora leptoticha</name>
    <dbReference type="NCBI Taxonomy" id="144679"/>
    <lineage>
        <taxon>Eukaryota</taxon>
        <taxon>Fungi</taxon>
        <taxon>Fungi incertae sedis</taxon>
        <taxon>Mucoromycota</taxon>
        <taxon>Glomeromycotina</taxon>
        <taxon>Glomeromycetes</taxon>
        <taxon>Archaeosporales</taxon>
        <taxon>Ambisporaceae</taxon>
        <taxon>Ambispora</taxon>
    </lineage>
</organism>
<gene>
    <name evidence="2" type="ORF">ALEPTO_LOCUS11933</name>
</gene>
<accession>A0A9N9N891</accession>
<dbReference type="Proteomes" id="UP000789508">
    <property type="component" value="Unassembled WGS sequence"/>
</dbReference>
<dbReference type="EMBL" id="CAJVPS010022758">
    <property type="protein sequence ID" value="CAG8711666.1"/>
    <property type="molecule type" value="Genomic_DNA"/>
</dbReference>
<dbReference type="SUPFAM" id="SSF58113">
    <property type="entry name" value="Apolipoprotein A-I"/>
    <property type="match status" value="1"/>
</dbReference>
<feature type="coiled-coil region" evidence="1">
    <location>
        <begin position="292"/>
        <end position="484"/>
    </location>
</feature>
<reference evidence="2" key="1">
    <citation type="submission" date="2021-06" db="EMBL/GenBank/DDBJ databases">
        <authorList>
            <person name="Kallberg Y."/>
            <person name="Tangrot J."/>
            <person name="Rosling A."/>
        </authorList>
    </citation>
    <scope>NUCLEOTIDE SEQUENCE</scope>
    <source>
        <strain evidence="2">FL130A</strain>
    </source>
</reference>
<dbReference type="AlphaFoldDB" id="A0A9N9N891"/>
<sequence length="509" mass="58932">MPKKADDYRSYPLDKTIIVNGREIDEIVISSHYEQNHSAYMKDEIILELVKSLDGGTFPVEDKKSNPDREFFMLDNISYQDKFYQDKELTEICNKLSDPNYQRGSQALPKDASLLEQSKYNLCQKILVQQQKKKLTTEKLAKQIQLSIPETEDILHCRINKFTLDRLIDYAEKLTIPLQIINEKDISHPNNLSAGGGGTFVLGAIEEGIKFARRGVSLVRAVPFIGGGAAFFIETALHGLEFSVDRVKDLMIEASFSGLSADIGDLKEGQTKLNNKIEAQGKRLSQKMDSIRSSLQKNLAEQKKDLEEQIKNASAEQKEELRRAKEELERQVEGVQESLNQVERQLTNALNDFRNEVNERFAQQEQKILNNKRKIEEEKLQRENEIRETHDRIKLTTTNLENLRKEKSQLEDEFLNYKASINQQTADTQQSLEDLEAEYQRQTKIIEAKIEDNQETLEEFNEQLTNVQREQAQSRLEREEILEELQEQSDLLHFQKHQLNLVSQQMEEV</sequence>
<keyword evidence="3" id="KW-1185">Reference proteome</keyword>
<evidence type="ECO:0000313" key="2">
    <source>
        <dbReference type="EMBL" id="CAG8711666.1"/>
    </source>
</evidence>
<protein>
    <submittedName>
        <fullName evidence="2">5836_t:CDS:1</fullName>
    </submittedName>
</protein>
<evidence type="ECO:0000313" key="3">
    <source>
        <dbReference type="Proteomes" id="UP000789508"/>
    </source>
</evidence>
<name>A0A9N9N891_9GLOM</name>